<organism evidence="3 4">
    <name type="scientific">Phocaeicola coprocola</name>
    <dbReference type="NCBI Taxonomy" id="310298"/>
    <lineage>
        <taxon>Bacteria</taxon>
        <taxon>Pseudomonadati</taxon>
        <taxon>Bacteroidota</taxon>
        <taxon>Bacteroidia</taxon>
        <taxon>Bacteroidales</taxon>
        <taxon>Bacteroidaceae</taxon>
        <taxon>Phocaeicola</taxon>
    </lineage>
</organism>
<dbReference type="GO" id="GO:0016209">
    <property type="term" value="F:antioxidant activity"/>
    <property type="evidence" value="ECO:0007669"/>
    <property type="project" value="InterPro"/>
</dbReference>
<dbReference type="PANTHER" id="PTHR42852:SF17">
    <property type="entry name" value="THIOREDOXIN-LIKE PROTEIN HI_1115"/>
    <property type="match status" value="1"/>
</dbReference>
<comment type="caution">
    <text evidence="3">The sequence shown here is derived from an EMBL/GenBank/DDBJ whole genome shotgun (WGS) entry which is preliminary data.</text>
</comment>
<dbReference type="SUPFAM" id="SSF52833">
    <property type="entry name" value="Thioredoxin-like"/>
    <property type="match status" value="1"/>
</dbReference>
<evidence type="ECO:0000313" key="3">
    <source>
        <dbReference type="EMBL" id="RGR94791.1"/>
    </source>
</evidence>
<dbReference type="GO" id="GO:0016491">
    <property type="term" value="F:oxidoreductase activity"/>
    <property type="evidence" value="ECO:0007669"/>
    <property type="project" value="InterPro"/>
</dbReference>
<dbReference type="RefSeq" id="WP_022125749.1">
    <property type="nucleotide sequence ID" value="NZ_CATZZN010000096.1"/>
</dbReference>
<dbReference type="EMBL" id="QRUU01000042">
    <property type="protein sequence ID" value="RGR94791.1"/>
    <property type="molecule type" value="Genomic_DNA"/>
</dbReference>
<feature type="signal peptide" evidence="1">
    <location>
        <begin position="1"/>
        <end position="22"/>
    </location>
</feature>
<keyword evidence="4" id="KW-1185">Reference proteome</keyword>
<dbReference type="Proteomes" id="UP000285864">
    <property type="component" value="Unassembled WGS sequence"/>
</dbReference>
<dbReference type="Gene3D" id="3.40.30.10">
    <property type="entry name" value="Glutaredoxin"/>
    <property type="match status" value="1"/>
</dbReference>
<dbReference type="AlphaFoldDB" id="A0A412GIW0"/>
<proteinExistence type="predicted"/>
<evidence type="ECO:0000259" key="2">
    <source>
        <dbReference type="PROSITE" id="PS51352"/>
    </source>
</evidence>
<dbReference type="InterPro" id="IPR000866">
    <property type="entry name" value="AhpC/TSA"/>
</dbReference>
<reference evidence="3 4" key="1">
    <citation type="submission" date="2018-08" db="EMBL/GenBank/DDBJ databases">
        <title>A genome reference for cultivated species of the human gut microbiota.</title>
        <authorList>
            <person name="Zou Y."/>
            <person name="Xue W."/>
            <person name="Luo G."/>
        </authorList>
    </citation>
    <scope>NUCLEOTIDE SEQUENCE [LARGE SCALE GENOMIC DNA]</scope>
    <source>
        <strain evidence="3 4">AF24-2</strain>
    </source>
</reference>
<sequence length="176" mass="20026">MFHVYRSLIFILCSLLCLPSCIRDDSPSGAEGVRPGDRLPDFTVSLNDNTLVVASDLLGKVAVLVFFHTECPDCQKEFPVVQRLYDYYRDNSTVKIYCISREEPADEVAAYWQENGLTIPYSPQSGREVYNLFSERGIPRIYVSDKHLVVYSVYSDNPIATFEQLKSDVEYCLNGN</sequence>
<evidence type="ECO:0000313" key="4">
    <source>
        <dbReference type="Proteomes" id="UP000285864"/>
    </source>
</evidence>
<dbReference type="InterPro" id="IPR036249">
    <property type="entry name" value="Thioredoxin-like_sf"/>
</dbReference>
<dbReference type="PANTHER" id="PTHR42852">
    <property type="entry name" value="THIOL:DISULFIDE INTERCHANGE PROTEIN DSBE"/>
    <property type="match status" value="1"/>
</dbReference>
<gene>
    <name evidence="3" type="ORF">DWY20_09875</name>
</gene>
<evidence type="ECO:0000256" key="1">
    <source>
        <dbReference type="SAM" id="SignalP"/>
    </source>
</evidence>
<dbReference type="Pfam" id="PF00578">
    <property type="entry name" value="AhpC-TSA"/>
    <property type="match status" value="1"/>
</dbReference>
<feature type="domain" description="Thioredoxin" evidence="2">
    <location>
        <begin position="33"/>
        <end position="174"/>
    </location>
</feature>
<protein>
    <submittedName>
        <fullName evidence="3">TlpA family protein disulfide reductase</fullName>
    </submittedName>
</protein>
<feature type="chain" id="PRO_5019485507" evidence="1">
    <location>
        <begin position="23"/>
        <end position="176"/>
    </location>
</feature>
<name>A0A412GIW0_9BACT</name>
<keyword evidence="1" id="KW-0732">Signal</keyword>
<dbReference type="InterPro" id="IPR050553">
    <property type="entry name" value="Thioredoxin_ResA/DsbE_sf"/>
</dbReference>
<dbReference type="PROSITE" id="PS51352">
    <property type="entry name" value="THIOREDOXIN_2"/>
    <property type="match status" value="1"/>
</dbReference>
<dbReference type="CDD" id="cd02966">
    <property type="entry name" value="TlpA_like_family"/>
    <property type="match status" value="1"/>
</dbReference>
<dbReference type="InterPro" id="IPR013766">
    <property type="entry name" value="Thioredoxin_domain"/>
</dbReference>
<accession>A0A412GIW0</accession>